<protein>
    <submittedName>
        <fullName evidence="1">Uncharacterized protein</fullName>
    </submittedName>
</protein>
<sequence length="72" mass="8539">MRRHLIINQGEQELMFTYFVSLERIDVIEILDLHTDRLYSITEGLLSMEMWAEFTNHVSGVVRQLRQEKSNG</sequence>
<gene>
    <name evidence="1" type="ORF">NVP1169O_46</name>
</gene>
<evidence type="ECO:0000313" key="1">
    <source>
        <dbReference type="EMBL" id="AUR92074.1"/>
    </source>
</evidence>
<keyword evidence="2" id="KW-1185">Reference proteome</keyword>
<accession>A0A2I7REL5</accession>
<dbReference type="EMBL" id="MG592536">
    <property type="protein sequence ID" value="AUR92074.1"/>
    <property type="molecule type" value="Genomic_DNA"/>
</dbReference>
<name>A0A2I7REL5_9CAUD</name>
<organism evidence="1 2">
    <name type="scientific">Vibrio phage 1.169.O._10N.261.52.B1</name>
    <dbReference type="NCBI Taxonomy" id="1881213"/>
    <lineage>
        <taxon>Viruses</taxon>
        <taxon>Duplodnaviria</taxon>
        <taxon>Heunggongvirae</taxon>
        <taxon>Uroviricota</taxon>
        <taxon>Caudoviricetes</taxon>
        <taxon>Schitoviridae</taxon>
        <taxon>Mukerjeevirus</taxon>
        <taxon>Mukerjeevirus mv52B1</taxon>
    </lineage>
</organism>
<dbReference type="Proteomes" id="UP000267376">
    <property type="component" value="Segment"/>
</dbReference>
<proteinExistence type="predicted"/>
<reference evidence="1 2" key="1">
    <citation type="submission" date="2017-11" db="EMBL/GenBank/DDBJ databases">
        <title>A major lineage of nontailed dsDNA viruses as unrecognized killers of marine bacteria.</title>
        <authorList>
            <person name="Kauffman K.M."/>
            <person name="Hussain F.A."/>
            <person name="Yang J."/>
            <person name="Arevalo P."/>
            <person name="Brown J.M."/>
            <person name="Chang W.K."/>
            <person name="VanInsberghe D."/>
            <person name="Elsherbini J."/>
            <person name="Cutler M.B."/>
            <person name="Kelly L."/>
            <person name="Polz M.F."/>
        </authorList>
    </citation>
    <scope>NUCLEOTIDE SEQUENCE [LARGE SCALE GENOMIC DNA]</scope>
</reference>
<evidence type="ECO:0000313" key="2">
    <source>
        <dbReference type="Proteomes" id="UP000267376"/>
    </source>
</evidence>